<protein>
    <submittedName>
        <fullName evidence="1">Uncharacterized protein</fullName>
    </submittedName>
</protein>
<evidence type="ECO:0000313" key="1">
    <source>
        <dbReference type="EMBL" id="KKQ85472.1"/>
    </source>
</evidence>
<proteinExistence type="predicted"/>
<dbReference type="Proteomes" id="UP000034081">
    <property type="component" value="Unassembled WGS sequence"/>
</dbReference>
<comment type="caution">
    <text evidence="1">The sequence shown here is derived from an EMBL/GenBank/DDBJ whole genome shotgun (WGS) entry which is preliminary data.</text>
</comment>
<gene>
    <name evidence="1" type="ORF">UT08_C0006G0055</name>
</gene>
<evidence type="ECO:0000313" key="2">
    <source>
        <dbReference type="Proteomes" id="UP000034081"/>
    </source>
</evidence>
<name>A0A0G0L377_9BACT</name>
<organism evidence="1 2">
    <name type="scientific">Candidatus Woesebacteria bacterium GW2011_GWB1_38_8</name>
    <dbReference type="NCBI Taxonomy" id="1618570"/>
    <lineage>
        <taxon>Bacteria</taxon>
        <taxon>Candidatus Woeseibacteriota</taxon>
    </lineage>
</organism>
<dbReference type="EMBL" id="LBVL01000006">
    <property type="protein sequence ID" value="KKQ85472.1"/>
    <property type="molecule type" value="Genomic_DNA"/>
</dbReference>
<dbReference type="AlphaFoldDB" id="A0A0G0L377"/>
<sequence length="198" mass="22924">MGETSVWPIQKGRLELKFKDDTNLKAVRWQFALLGIVLSEETLKTKYLVLSTPKRGLSAQYIDNIEQDPWVMEVGDYTVYLNDQRQKTGEYPLRTLEDQDYLYVKLNKLLSRDESKKWLEKYPELVDEGLKQIHNRGIETPMVDTVTGEVVSGGNSNGWNYSLTQTVNILPGWEREYAAVLKRLRGVERVEFIPMPLP</sequence>
<reference evidence="1 2" key="1">
    <citation type="journal article" date="2015" name="Nature">
        <title>rRNA introns, odd ribosomes, and small enigmatic genomes across a large radiation of phyla.</title>
        <authorList>
            <person name="Brown C.T."/>
            <person name="Hug L.A."/>
            <person name="Thomas B.C."/>
            <person name="Sharon I."/>
            <person name="Castelle C.J."/>
            <person name="Singh A."/>
            <person name="Wilkins M.J."/>
            <person name="Williams K.H."/>
            <person name="Banfield J.F."/>
        </authorList>
    </citation>
    <scope>NUCLEOTIDE SEQUENCE [LARGE SCALE GENOMIC DNA]</scope>
</reference>
<accession>A0A0G0L377</accession>